<evidence type="ECO:0000313" key="4">
    <source>
        <dbReference type="Proteomes" id="UP000001881"/>
    </source>
</evidence>
<dbReference type="Pfam" id="PF00226">
    <property type="entry name" value="DnaJ"/>
    <property type="match status" value="1"/>
</dbReference>
<dbReference type="InParanoid" id="F7W7T6"/>
<feature type="compositionally biased region" description="Low complexity" evidence="1">
    <location>
        <begin position="387"/>
        <end position="401"/>
    </location>
</feature>
<feature type="compositionally biased region" description="Low complexity" evidence="1">
    <location>
        <begin position="804"/>
        <end position="820"/>
    </location>
</feature>
<dbReference type="STRING" id="771870.F7W7T6"/>
<dbReference type="SMART" id="SM00271">
    <property type="entry name" value="DnaJ"/>
    <property type="match status" value="1"/>
</dbReference>
<dbReference type="InterPro" id="IPR018253">
    <property type="entry name" value="DnaJ_domain_CS"/>
</dbReference>
<feature type="compositionally biased region" description="Polar residues" evidence="1">
    <location>
        <begin position="244"/>
        <end position="261"/>
    </location>
</feature>
<dbReference type="OMA" id="YGPPKAN"/>
<feature type="region of interest" description="Disordered" evidence="1">
    <location>
        <begin position="76"/>
        <end position="497"/>
    </location>
</feature>
<dbReference type="OrthoDB" id="10250354at2759"/>
<dbReference type="InterPro" id="IPR001623">
    <property type="entry name" value="DnaJ_domain"/>
</dbReference>
<accession>F7W7T6</accession>
<dbReference type="AlphaFoldDB" id="F7W7T6"/>
<dbReference type="PRINTS" id="PR00625">
    <property type="entry name" value="JDOMAIN"/>
</dbReference>
<feature type="compositionally biased region" description="Polar residues" evidence="1">
    <location>
        <begin position="543"/>
        <end position="555"/>
    </location>
</feature>
<feature type="compositionally biased region" description="Polar residues" evidence="1">
    <location>
        <begin position="716"/>
        <end position="726"/>
    </location>
</feature>
<gene>
    <name evidence="3" type="ORF">SMAC_07202</name>
</gene>
<feature type="compositionally biased region" description="Basic and acidic residues" evidence="1">
    <location>
        <begin position="191"/>
        <end position="205"/>
    </location>
</feature>
<feature type="compositionally biased region" description="Polar residues" evidence="1">
    <location>
        <begin position="627"/>
        <end position="641"/>
    </location>
</feature>
<dbReference type="eggNOG" id="KOG0714">
    <property type="taxonomic scope" value="Eukaryota"/>
</dbReference>
<reference evidence="3 4" key="1">
    <citation type="journal article" date="2010" name="PLoS Genet.">
        <title>De novo assembly of a 40 Mb eukaryotic genome from short sequence reads: Sordaria macrospora, a model organism for fungal morphogenesis.</title>
        <authorList>
            <person name="Nowrousian M."/>
            <person name="Stajich J."/>
            <person name="Chu M."/>
            <person name="Engh I."/>
            <person name="Espagne E."/>
            <person name="Halliday K."/>
            <person name="Kamerewerd J."/>
            <person name="Kempken F."/>
            <person name="Knab B."/>
            <person name="Kuo H.C."/>
            <person name="Osiewacz H.D."/>
            <person name="Poeggeler S."/>
            <person name="Read N."/>
            <person name="Seiler S."/>
            <person name="Smith K."/>
            <person name="Zickler D."/>
            <person name="Kueck U."/>
            <person name="Freitag M."/>
        </authorList>
    </citation>
    <scope>NUCLEOTIDE SEQUENCE [LARGE SCALE GENOMIC DNA]</scope>
    <source>
        <strain evidence="4">ATCC MYA-333 / DSM 997 / K(L3346) / K-hell</strain>
        <tissue evidence="3">Mycelium</tissue>
    </source>
</reference>
<dbReference type="Proteomes" id="UP000001881">
    <property type="component" value="Unassembled WGS sequence"/>
</dbReference>
<feature type="compositionally biased region" description="Basic and acidic residues" evidence="1">
    <location>
        <begin position="467"/>
        <end position="480"/>
    </location>
</feature>
<dbReference type="SUPFAM" id="SSF46565">
    <property type="entry name" value="Chaperone J-domain"/>
    <property type="match status" value="1"/>
</dbReference>
<evidence type="ECO:0000313" key="3">
    <source>
        <dbReference type="EMBL" id="CCC13578.1"/>
    </source>
</evidence>
<protein>
    <submittedName>
        <fullName evidence="3">WGS project CABT00000000 data, contig 2.40</fullName>
    </submittedName>
</protein>
<evidence type="ECO:0000256" key="1">
    <source>
        <dbReference type="SAM" id="MobiDB-lite"/>
    </source>
</evidence>
<dbReference type="Gene3D" id="1.10.287.110">
    <property type="entry name" value="DnaJ domain"/>
    <property type="match status" value="1"/>
</dbReference>
<dbReference type="FunFam" id="1.10.287.110:FF:000096">
    <property type="entry name" value="DnaJ domain protein"/>
    <property type="match status" value="1"/>
</dbReference>
<dbReference type="PROSITE" id="PS00636">
    <property type="entry name" value="DNAJ_1"/>
    <property type="match status" value="1"/>
</dbReference>
<feature type="compositionally biased region" description="Polar residues" evidence="1">
    <location>
        <begin position="402"/>
        <end position="419"/>
    </location>
</feature>
<feature type="compositionally biased region" description="Basic and acidic residues" evidence="1">
    <location>
        <begin position="283"/>
        <end position="296"/>
    </location>
</feature>
<keyword evidence="4" id="KW-1185">Reference proteome</keyword>
<dbReference type="InterPro" id="IPR036869">
    <property type="entry name" value="J_dom_sf"/>
</dbReference>
<dbReference type="HOGENOM" id="CLU_006836_0_0_1"/>
<feature type="region of interest" description="Disordered" evidence="1">
    <location>
        <begin position="886"/>
        <end position="906"/>
    </location>
</feature>
<evidence type="ECO:0000259" key="2">
    <source>
        <dbReference type="PROSITE" id="PS50076"/>
    </source>
</evidence>
<dbReference type="VEuPathDB" id="FungiDB:SMAC_07202"/>
<feature type="compositionally biased region" description="Polar residues" evidence="1">
    <location>
        <begin position="168"/>
        <end position="190"/>
    </location>
</feature>
<dbReference type="PANTHER" id="PTHR24074">
    <property type="entry name" value="CO-CHAPERONE PROTEIN DJLA"/>
    <property type="match status" value="1"/>
</dbReference>
<sequence length="1021" mass="110605">MVVKLDYDRDYYADLELSSTADAAEVKKQFKKLALKYHPDRNPGKEEEAKDRFIHIQAAHEVLTDPSMKAKYDAYRKRGPTSTTSRYPGASGHRGNPYSNVSAEMADRYGAPPSRRTPHMPSRADPGPSAHARYSAWGTPSSSSSSSRPVPPKTASAADNLRAWDAMRSSTKTGQASSSTPKSSGYASSARTERPERTESARREPPPVPPRTAGQARRADAAFGTTRRPGYSPDSPVGDEPSVSRHNYTSSAHHTATNSMFEDTAANIRKSRPQSTPTPVDPLSEKFSETYLDRRQRTPYASHIGEKFNPFEGANVNRAKSMKDPSRPNQESEEEVPHPRPSRQRSASVGESNSFGKAANGGTTSSGTSKAEPRASARYYAQEAEPRSAPNTAANPTPRASSSSMRSNPNAQPGHSESAQDGPKVYAPSPFFKPDEYFKSTSSFGQPSKIRPPHVFSHAGAGSYRGRAHEDTANNRESHGRKPPSGDQSTSGDISSFEKDMHDQLQLLLGRRKMHSRRQHIIKPTDNPLSPRKTNVHNRVQKQRATNNVYPNSFTVPDDDGYTQKPQATADFTRSGVHNISASFVDQEQVGAGFQFNAGGSTTIPGADAFSRAKQRARSVPRGRQSPLKNTYTSSNESVSGATRPPSEANDAGKKPSAFDAGQWQAEFGPHTFVPPPTAKKSSTSPTRNVRPIRKPRPVKMTAGTAGLVDEEETSSSDGKSRSNSAAGVDESGINGAPSPMAMDIDDPPPPPTPAHAVPPAAPPPTPAHGIPTIINMNGGARNVNLEPSKPEWRSGNLNNGVKTSNGTSSRRSSSAANASHRPTIPVANAGSEDSDLRPIFGNFDVDKLVNPGTGLNSFSADLKSNLPFESRASAKLPPFEREKIKPKNINFPTPPKAPSPPAALATPSQMTSAQWASYAEQFKIYIHQFNVFNARVVDHFAARKLKNEQKGANWVTQMGDKELLEYLAWMEEDKTVMQKWAQAREAHELNVMEFARWKERVRNGGGAAFMTAGDGTGGGT</sequence>
<dbReference type="EMBL" id="CABT02000040">
    <property type="protein sequence ID" value="CCC13578.1"/>
    <property type="molecule type" value="Genomic_DNA"/>
</dbReference>
<organism evidence="3 4">
    <name type="scientific">Sordaria macrospora (strain ATCC MYA-333 / DSM 997 / K(L3346) / K-hell)</name>
    <dbReference type="NCBI Taxonomy" id="771870"/>
    <lineage>
        <taxon>Eukaryota</taxon>
        <taxon>Fungi</taxon>
        <taxon>Dikarya</taxon>
        <taxon>Ascomycota</taxon>
        <taxon>Pezizomycotina</taxon>
        <taxon>Sordariomycetes</taxon>
        <taxon>Sordariomycetidae</taxon>
        <taxon>Sordariales</taxon>
        <taxon>Sordariaceae</taxon>
        <taxon>Sordaria</taxon>
    </lineage>
</organism>
<feature type="compositionally biased region" description="Pro residues" evidence="1">
    <location>
        <begin position="893"/>
        <end position="902"/>
    </location>
</feature>
<comment type="caution">
    <text evidence="3">The sequence shown here is derived from an EMBL/GenBank/DDBJ whole genome shotgun (WGS) entry which is preliminary data.</text>
</comment>
<feature type="domain" description="J" evidence="2">
    <location>
        <begin position="10"/>
        <end position="76"/>
    </location>
</feature>
<feature type="region of interest" description="Disordered" evidence="1">
    <location>
        <begin position="513"/>
        <end position="562"/>
    </location>
</feature>
<feature type="compositionally biased region" description="Polar residues" evidence="1">
    <location>
        <begin position="344"/>
        <end position="369"/>
    </location>
</feature>
<name>F7W7T6_SORMK</name>
<dbReference type="PROSITE" id="PS50076">
    <property type="entry name" value="DNAJ_2"/>
    <property type="match status" value="1"/>
</dbReference>
<dbReference type="CDD" id="cd06257">
    <property type="entry name" value="DnaJ"/>
    <property type="match status" value="1"/>
</dbReference>
<feature type="region of interest" description="Disordered" evidence="1">
    <location>
        <begin position="601"/>
        <end position="836"/>
    </location>
</feature>
<proteinExistence type="predicted"/>
<dbReference type="InterPro" id="IPR050817">
    <property type="entry name" value="DjlA_DnaK_co-chaperone"/>
</dbReference>